<organism evidence="2 3">
    <name type="scientific">Rhodococcus wratislaviensis</name>
    <name type="common">Tsukamurella wratislaviensis</name>
    <dbReference type="NCBI Taxonomy" id="44752"/>
    <lineage>
        <taxon>Bacteria</taxon>
        <taxon>Bacillati</taxon>
        <taxon>Actinomycetota</taxon>
        <taxon>Actinomycetes</taxon>
        <taxon>Mycobacteriales</taxon>
        <taxon>Nocardiaceae</taxon>
        <taxon>Rhodococcus</taxon>
    </lineage>
</organism>
<dbReference type="Gene3D" id="3.40.710.10">
    <property type="entry name" value="DD-peptidase/beta-lactamase superfamily"/>
    <property type="match status" value="1"/>
</dbReference>
<dbReference type="Pfam" id="PF00144">
    <property type="entry name" value="Beta-lactamase"/>
    <property type="match status" value="1"/>
</dbReference>
<name>A0A402CL92_RHOWR</name>
<sequence>MTTSAHTHFDPTGIDRLIASIEADIKNSVYDGAVVKIARHGELVVDEALGYADRKAGRPAKSDDVFKVLSLSKAFINVLTLQAIDRGMLALTTRVVDVLPEFWGSDKYRSAGKDRVNIGHLLTHRAGLPGTPQPVPYEQLHDFDATLAAIYELDVVGEPGKSLNYSPTLNHALLGEIVRRVYGGDRSIREVLRQELFEPLAMTSSSLGEVPALSDRVVPLTSDYPEGGWLTNDDFQRVARAISAEDSQMPWVGGLSSAGDVFRFAEMLRRGGELDGTRVLSPAIIDKATTLQTGAAPNDLYRLLADLRGWDVPPGNFGLGFALSGEGLTVSQFGTLTSPRTYGNFGAGSTLFWVDPERDITFVCLTSRAIEESENILRFQRLSDLTISAARD</sequence>
<dbReference type="EMBL" id="BHYM01000093">
    <property type="protein sequence ID" value="GCE44371.1"/>
    <property type="molecule type" value="Genomic_DNA"/>
</dbReference>
<proteinExistence type="predicted"/>
<dbReference type="InterPro" id="IPR012338">
    <property type="entry name" value="Beta-lactam/transpept-like"/>
</dbReference>
<dbReference type="PANTHER" id="PTHR43283:SF3">
    <property type="entry name" value="BETA-LACTAMASE FAMILY PROTEIN (AFU_ORTHOLOGUE AFUA_5G07500)"/>
    <property type="match status" value="1"/>
</dbReference>
<dbReference type="AlphaFoldDB" id="A0A402CL92"/>
<evidence type="ECO:0000259" key="1">
    <source>
        <dbReference type="Pfam" id="PF00144"/>
    </source>
</evidence>
<dbReference type="PANTHER" id="PTHR43283">
    <property type="entry name" value="BETA-LACTAMASE-RELATED"/>
    <property type="match status" value="1"/>
</dbReference>
<protein>
    <submittedName>
        <fullName evidence="2">Beta-lactamase class C and other penicillin binding proteins</fullName>
    </submittedName>
</protein>
<feature type="domain" description="Beta-lactamase-related" evidence="1">
    <location>
        <begin position="27"/>
        <end position="374"/>
    </location>
</feature>
<dbReference type="InterPro" id="IPR050789">
    <property type="entry name" value="Diverse_Enzym_Activities"/>
</dbReference>
<keyword evidence="3" id="KW-1185">Reference proteome</keyword>
<accession>A0A402CL92</accession>
<dbReference type="Proteomes" id="UP000287519">
    <property type="component" value="Unassembled WGS sequence"/>
</dbReference>
<dbReference type="InterPro" id="IPR001466">
    <property type="entry name" value="Beta-lactam-related"/>
</dbReference>
<evidence type="ECO:0000313" key="2">
    <source>
        <dbReference type="EMBL" id="GCE44371.1"/>
    </source>
</evidence>
<reference evidence="2 3" key="1">
    <citation type="submission" date="2018-11" db="EMBL/GenBank/DDBJ databases">
        <title>Microbial catabolism of amino acid.</title>
        <authorList>
            <person name="Hibi M."/>
            <person name="Ogawa J."/>
        </authorList>
    </citation>
    <scope>NUCLEOTIDE SEQUENCE [LARGE SCALE GENOMIC DNA]</scope>
    <source>
        <strain evidence="2 3">C31-06</strain>
    </source>
</reference>
<dbReference type="RefSeq" id="WP_225858501.1">
    <property type="nucleotide sequence ID" value="NZ_BHYM01000093.1"/>
</dbReference>
<evidence type="ECO:0000313" key="3">
    <source>
        <dbReference type="Proteomes" id="UP000287519"/>
    </source>
</evidence>
<comment type="caution">
    <text evidence="2">The sequence shown here is derived from an EMBL/GenBank/DDBJ whole genome shotgun (WGS) entry which is preliminary data.</text>
</comment>
<gene>
    <name evidence="2" type="ORF">Rhow_008792</name>
</gene>
<dbReference type="SUPFAM" id="SSF56601">
    <property type="entry name" value="beta-lactamase/transpeptidase-like"/>
    <property type="match status" value="1"/>
</dbReference>